<comment type="similarity">
    <text evidence="1">Belongs to the CCM1 family.</text>
</comment>
<comment type="function">
    <text evidence="3">Regulates mitochondrial small subunit maturation by controlling 15S rRNA 5'-end processing. Localizes to the 5' precursor of the 15S rRNA in a position that is subsequently occupied by mS47 in the mature yeast mtSSU. Uses structure and sequence-specific RNA recognition, binding to a single-stranded region of the precursor and specifically recognizing bases -6 to -1. The exchange of Ccm1 for mS47 is coupled to the irreversible removal of precursor rRNA that is accompanied by conformational changes of the mitoribosomal proteins uS5m and mS26. These conformational changes signal completion of 5'-end rRNA processing through protection of the mature 5'-end of the 15S rRNA and stabilization of mS47. The removal of the 5' precursor together with the dissociation of Ccm1 may be catalyzed by the 5'-3' exoribonuclease Pet127. Involved in the specific removal of group I introns in mitochondrial encoded transcripts.</text>
</comment>
<evidence type="ECO:0000256" key="3">
    <source>
        <dbReference type="ARBA" id="ARBA00044493"/>
    </source>
</evidence>
<dbReference type="Proteomes" id="UP001447188">
    <property type="component" value="Unassembled WGS sequence"/>
</dbReference>
<sequence>MRPYSLRPLAHRGLLGDLLLFPGRYPPRLAPRHTPPPHTPPPAVSQQRRRFWSRQRAPAKEPPNTIPGVSKIGELVRSLNTQEGRPPTDDVLVDAFRRLVGSWKTGVVAVLDEHVHGLARTYEYLRGSPRGVRVPPEDVRVALRALQDGTTPHQAALARVLFGGLVAEGEPLGVEDVVAFVRVLCGSGNTAEAVEITRRYGETLGEAGAREAWERVLEGFAREGDEETLLQTWELLKSLDVELTPRVFQSLVRFYCDRGELLKAKGWYGRIQGAGLVPTLRTTTDVLAVCVEKGELGFGQEIVDTVLAGGKKSDRGRSMPVTSIGREEWDVVLQWTTLLGTDMEKGLKQTDLLIELMAQDAVQEEVRPEPNIDTMNGLIQFAITRKDSATAGHFLHIAMKKGYEYNRTTMELQIKHRLLTNDIQGARVVYEELRREDIPQGYEGREAKDLLCALCKDEARDMEQIQQVYLDLNDWAVKLDTDTLTTLLAVFLEKCNFQSVIELLNRDCHGYSAADRRKVIHEIGEYIGRSTTSIEAAWDSYQILYQFFPELSVPQRTDIMRLFFELGRSDMATLVFHHMRGTPGRRPDKYTYSIALMGVAYSRDLDALQAVHNALKLDHFVDLDTPLINCLMAGYNHCGIPERALQFWEDIKKSREGPNYASISMVLDTCGNLRHGGSAKARIIWCNLKAMGVKPSLSNYCSYVEALGRNGEWGDSWRVVMEMEALDGMKPDFKLLGTVYATMKRVSRPKVKEWAQESYPDEWQEVEKRLEGVPEDCPGEEVLERLGIGQLRRLGQENRQTVLLEEGEKINRNVPKHAESWSW</sequence>
<evidence type="ECO:0000256" key="4">
    <source>
        <dbReference type="ARBA" id="ARBA00044511"/>
    </source>
</evidence>
<comment type="caution">
    <text evidence="6">The sequence shown here is derived from an EMBL/GenBank/DDBJ whole genome shotgun (WGS) entry which is preliminary data.</text>
</comment>
<reference evidence="6 7" key="1">
    <citation type="submission" date="2024-02" db="EMBL/GenBank/DDBJ databases">
        <title>Discinaceae phylogenomics.</title>
        <authorList>
            <person name="Dirks A.C."/>
            <person name="James T.Y."/>
        </authorList>
    </citation>
    <scope>NUCLEOTIDE SEQUENCE [LARGE SCALE GENOMIC DNA]</scope>
    <source>
        <strain evidence="6 7">ACD0624</strain>
    </source>
</reference>
<gene>
    <name evidence="6" type="ORF">Q9L58_002100</name>
</gene>
<feature type="region of interest" description="Disordered" evidence="5">
    <location>
        <begin position="26"/>
        <end position="71"/>
    </location>
</feature>
<protein>
    <submittedName>
        <fullName evidence="6">Uncharacterized protein</fullName>
    </submittedName>
</protein>
<feature type="compositionally biased region" description="Pro residues" evidence="5">
    <location>
        <begin position="26"/>
        <end position="43"/>
    </location>
</feature>
<dbReference type="PANTHER" id="PTHR47936">
    <property type="entry name" value="PPR_LONG DOMAIN-CONTAINING PROTEIN"/>
    <property type="match status" value="1"/>
</dbReference>
<accession>A0ABR3GSF3</accession>
<evidence type="ECO:0000313" key="6">
    <source>
        <dbReference type="EMBL" id="KAL0638869.1"/>
    </source>
</evidence>
<evidence type="ECO:0000256" key="5">
    <source>
        <dbReference type="SAM" id="MobiDB-lite"/>
    </source>
</evidence>
<evidence type="ECO:0000256" key="2">
    <source>
        <dbReference type="ARBA" id="ARBA00022737"/>
    </source>
</evidence>
<dbReference type="InterPro" id="IPR011990">
    <property type="entry name" value="TPR-like_helical_dom_sf"/>
</dbReference>
<name>A0ABR3GSF3_9PEZI</name>
<organism evidence="6 7">
    <name type="scientific">Discina gigas</name>
    <dbReference type="NCBI Taxonomy" id="1032678"/>
    <lineage>
        <taxon>Eukaryota</taxon>
        <taxon>Fungi</taxon>
        <taxon>Dikarya</taxon>
        <taxon>Ascomycota</taxon>
        <taxon>Pezizomycotina</taxon>
        <taxon>Pezizomycetes</taxon>
        <taxon>Pezizales</taxon>
        <taxon>Discinaceae</taxon>
        <taxon>Discina</taxon>
    </lineage>
</organism>
<evidence type="ECO:0000256" key="1">
    <source>
        <dbReference type="ARBA" id="ARBA00006192"/>
    </source>
</evidence>
<keyword evidence="7" id="KW-1185">Reference proteome</keyword>
<proteinExistence type="inferred from homology"/>
<dbReference type="Gene3D" id="1.25.40.10">
    <property type="entry name" value="Tetratricopeptide repeat domain"/>
    <property type="match status" value="2"/>
</dbReference>
<dbReference type="PANTHER" id="PTHR47936:SF1">
    <property type="entry name" value="PENTATRICOPEPTIDE REPEAT-CONTAINING PROTEIN GUN1, CHLOROPLASTIC"/>
    <property type="match status" value="1"/>
</dbReference>
<evidence type="ECO:0000313" key="7">
    <source>
        <dbReference type="Proteomes" id="UP001447188"/>
    </source>
</evidence>
<keyword evidence="2" id="KW-0677">Repeat</keyword>
<dbReference type="EMBL" id="JBBBZM010000017">
    <property type="protein sequence ID" value="KAL0638869.1"/>
    <property type="molecule type" value="Genomic_DNA"/>
</dbReference>
<comment type="subunit">
    <text evidence="4">Binds to mitochondrial small subunit 15S rRNA.</text>
</comment>